<sequence>MALDMEELVTMRIFVLLWIKQKRSFASNDKRSMQQLFDKQLSATEEHYEKRLQSLEVLYKKQLNKTQNQLHSTNLELQSTKSKIDSLKLQHKLTIKRMQTIHADRLESKKEQLRQADELVAGMQEMFEEMTKEVMDATTESEDAMKQMDRLKSKAVSAHAKYIEHKLLANELNDELNTTTT</sequence>
<evidence type="ECO:0000256" key="1">
    <source>
        <dbReference type="SAM" id="Coils"/>
    </source>
</evidence>
<feature type="coiled-coil region" evidence="1">
    <location>
        <begin position="45"/>
        <end position="154"/>
    </location>
</feature>
<evidence type="ECO:0000313" key="3">
    <source>
        <dbReference type="Proteomes" id="UP001530400"/>
    </source>
</evidence>
<proteinExistence type="predicted"/>
<name>A0ABD3PX05_9STRA</name>
<accession>A0ABD3PX05</accession>
<organism evidence="2 3">
    <name type="scientific">Cyclotella atomus</name>
    <dbReference type="NCBI Taxonomy" id="382360"/>
    <lineage>
        <taxon>Eukaryota</taxon>
        <taxon>Sar</taxon>
        <taxon>Stramenopiles</taxon>
        <taxon>Ochrophyta</taxon>
        <taxon>Bacillariophyta</taxon>
        <taxon>Coscinodiscophyceae</taxon>
        <taxon>Thalassiosirophycidae</taxon>
        <taxon>Stephanodiscales</taxon>
        <taxon>Stephanodiscaceae</taxon>
        <taxon>Cyclotella</taxon>
    </lineage>
</organism>
<comment type="caution">
    <text evidence="2">The sequence shown here is derived from an EMBL/GenBank/DDBJ whole genome shotgun (WGS) entry which is preliminary data.</text>
</comment>
<protein>
    <recommendedName>
        <fullName evidence="4">Coiled-coil domain-containing protein 153</fullName>
    </recommendedName>
</protein>
<reference evidence="2 3" key="1">
    <citation type="submission" date="2024-10" db="EMBL/GenBank/DDBJ databases">
        <title>Updated reference genomes for cyclostephanoid diatoms.</title>
        <authorList>
            <person name="Roberts W.R."/>
            <person name="Alverson A.J."/>
        </authorList>
    </citation>
    <scope>NUCLEOTIDE SEQUENCE [LARGE SCALE GENOMIC DNA]</scope>
    <source>
        <strain evidence="2 3">AJA010-31</strain>
    </source>
</reference>
<dbReference type="Proteomes" id="UP001530400">
    <property type="component" value="Unassembled WGS sequence"/>
</dbReference>
<evidence type="ECO:0000313" key="2">
    <source>
        <dbReference type="EMBL" id="KAL3792530.1"/>
    </source>
</evidence>
<evidence type="ECO:0008006" key="4">
    <source>
        <dbReference type="Google" id="ProtNLM"/>
    </source>
</evidence>
<keyword evidence="1" id="KW-0175">Coiled coil</keyword>
<gene>
    <name evidence="2" type="ORF">ACHAWO_008401</name>
</gene>
<dbReference type="EMBL" id="JALLPJ020000426">
    <property type="protein sequence ID" value="KAL3792530.1"/>
    <property type="molecule type" value="Genomic_DNA"/>
</dbReference>
<keyword evidence="3" id="KW-1185">Reference proteome</keyword>
<dbReference type="AlphaFoldDB" id="A0ABD3PX05"/>